<keyword evidence="4" id="KW-0175">Coiled coil</keyword>
<sequence length="89" mass="10196">MASRTNEIQKQIQDDWANREYIEVITSSIKKISDFLNGFDLSCRSRIASLNEKLTALERRIEYIEARVTMGAIACIYSNSSKLHISLLL</sequence>
<comment type="similarity">
    <text evidence="2">Belongs to the BRK1 family.</text>
</comment>
<keyword evidence="5" id="KW-0206">Cytoskeleton</keyword>
<gene>
    <name evidence="6" type="ORF">CVLEPA_LOCUS30203</name>
</gene>
<evidence type="ECO:0000256" key="3">
    <source>
        <dbReference type="ARBA" id="ARBA00022490"/>
    </source>
</evidence>
<evidence type="ECO:0000256" key="2">
    <source>
        <dbReference type="ARBA" id="ARBA00005620"/>
    </source>
</evidence>
<comment type="caution">
    <text evidence="6">The sequence shown here is derived from an EMBL/GenBank/DDBJ whole genome shotgun (WGS) entry which is preliminary data.</text>
</comment>
<evidence type="ECO:0000256" key="4">
    <source>
        <dbReference type="ARBA" id="ARBA00023054"/>
    </source>
</evidence>
<keyword evidence="7" id="KW-1185">Reference proteome</keyword>
<dbReference type="Gene3D" id="1.20.5.110">
    <property type="match status" value="1"/>
</dbReference>
<dbReference type="PANTHER" id="PTHR33668">
    <property type="entry name" value="PROTEIN BRICK1"/>
    <property type="match status" value="1"/>
</dbReference>
<name>A0ABP0GZC0_CLALP</name>
<comment type="subcellular location">
    <subcellularLocation>
        <location evidence="1">Cytoplasm</location>
        <location evidence="1">Cytoskeleton</location>
    </subcellularLocation>
</comment>
<dbReference type="InterPro" id="IPR033378">
    <property type="entry name" value="BRICK1"/>
</dbReference>
<organism evidence="6 7">
    <name type="scientific">Clavelina lepadiformis</name>
    <name type="common">Light-bulb sea squirt</name>
    <name type="synonym">Ascidia lepadiformis</name>
    <dbReference type="NCBI Taxonomy" id="159417"/>
    <lineage>
        <taxon>Eukaryota</taxon>
        <taxon>Metazoa</taxon>
        <taxon>Chordata</taxon>
        <taxon>Tunicata</taxon>
        <taxon>Ascidiacea</taxon>
        <taxon>Aplousobranchia</taxon>
        <taxon>Clavelinidae</taxon>
        <taxon>Clavelina</taxon>
    </lineage>
</organism>
<proteinExistence type="inferred from homology"/>
<evidence type="ECO:0000313" key="7">
    <source>
        <dbReference type="Proteomes" id="UP001642483"/>
    </source>
</evidence>
<dbReference type="Proteomes" id="UP001642483">
    <property type="component" value="Unassembled WGS sequence"/>
</dbReference>
<keyword evidence="3" id="KW-0963">Cytoplasm</keyword>
<evidence type="ECO:0000313" key="6">
    <source>
        <dbReference type="EMBL" id="CAK8696895.1"/>
    </source>
</evidence>
<protein>
    <recommendedName>
        <fullName evidence="8">Protein BRICK1-B</fullName>
    </recommendedName>
</protein>
<dbReference type="EMBL" id="CAWYQH010000163">
    <property type="protein sequence ID" value="CAK8696895.1"/>
    <property type="molecule type" value="Genomic_DNA"/>
</dbReference>
<reference evidence="6 7" key="1">
    <citation type="submission" date="2024-02" db="EMBL/GenBank/DDBJ databases">
        <authorList>
            <person name="Daric V."/>
            <person name="Darras S."/>
        </authorList>
    </citation>
    <scope>NUCLEOTIDE SEQUENCE [LARGE SCALE GENOMIC DNA]</scope>
</reference>
<evidence type="ECO:0000256" key="5">
    <source>
        <dbReference type="ARBA" id="ARBA00023212"/>
    </source>
</evidence>
<evidence type="ECO:0008006" key="8">
    <source>
        <dbReference type="Google" id="ProtNLM"/>
    </source>
</evidence>
<evidence type="ECO:0000256" key="1">
    <source>
        <dbReference type="ARBA" id="ARBA00004245"/>
    </source>
</evidence>
<dbReference type="PANTHER" id="PTHR33668:SF1">
    <property type="entry name" value="PROTEIN BRICK1"/>
    <property type="match status" value="1"/>
</dbReference>
<accession>A0ABP0GZC0</accession>